<sequence>KLRGKRIYTLKQLSCEIRRIWRSLP</sequence>
<accession>E2BXW0</accession>
<organism evidence="2">
    <name type="scientific">Harpegnathos saltator</name>
    <name type="common">Jerdon's jumping ant</name>
    <dbReference type="NCBI Taxonomy" id="610380"/>
    <lineage>
        <taxon>Eukaryota</taxon>
        <taxon>Metazoa</taxon>
        <taxon>Ecdysozoa</taxon>
        <taxon>Arthropoda</taxon>
        <taxon>Hexapoda</taxon>
        <taxon>Insecta</taxon>
        <taxon>Pterygota</taxon>
        <taxon>Neoptera</taxon>
        <taxon>Endopterygota</taxon>
        <taxon>Hymenoptera</taxon>
        <taxon>Apocrita</taxon>
        <taxon>Aculeata</taxon>
        <taxon>Formicoidea</taxon>
        <taxon>Formicidae</taxon>
        <taxon>Ponerinae</taxon>
        <taxon>Ponerini</taxon>
        <taxon>Harpegnathos</taxon>
    </lineage>
</organism>
<feature type="non-terminal residue" evidence="1">
    <location>
        <position position="25"/>
    </location>
</feature>
<proteinExistence type="predicted"/>
<protein>
    <submittedName>
        <fullName evidence="1">Uncharacterized protein</fullName>
    </submittedName>
</protein>
<reference evidence="1 2" key="1">
    <citation type="journal article" date="2010" name="Science">
        <title>Genomic comparison of the ants Camponotus floridanus and Harpegnathos saltator.</title>
        <authorList>
            <person name="Bonasio R."/>
            <person name="Zhang G."/>
            <person name="Ye C."/>
            <person name="Mutti N.S."/>
            <person name="Fang X."/>
            <person name="Qin N."/>
            <person name="Donahue G."/>
            <person name="Yang P."/>
            <person name="Li Q."/>
            <person name="Li C."/>
            <person name="Zhang P."/>
            <person name="Huang Z."/>
            <person name="Berger S.L."/>
            <person name="Reinberg D."/>
            <person name="Wang J."/>
            <person name="Liebig J."/>
        </authorList>
    </citation>
    <scope>NUCLEOTIDE SEQUENCE [LARGE SCALE GENOMIC DNA]</scope>
    <source>
        <strain evidence="1 2">R22 G/1</strain>
    </source>
</reference>
<evidence type="ECO:0000313" key="1">
    <source>
        <dbReference type="EMBL" id="EFN79474.1"/>
    </source>
</evidence>
<name>E2BXW0_HARSA</name>
<dbReference type="EMBL" id="GL451323">
    <property type="protein sequence ID" value="EFN79474.1"/>
    <property type="molecule type" value="Genomic_DNA"/>
</dbReference>
<dbReference type="AlphaFoldDB" id="E2BXW0"/>
<evidence type="ECO:0000313" key="2">
    <source>
        <dbReference type="Proteomes" id="UP000008237"/>
    </source>
</evidence>
<dbReference type="Proteomes" id="UP000008237">
    <property type="component" value="Unassembled WGS sequence"/>
</dbReference>
<keyword evidence="2" id="KW-1185">Reference proteome</keyword>
<gene>
    <name evidence="1" type="ORF">EAI_15295</name>
</gene>
<feature type="non-terminal residue" evidence="1">
    <location>
        <position position="1"/>
    </location>
</feature>
<dbReference type="InParanoid" id="E2BXW0"/>